<reference evidence="1" key="1">
    <citation type="submission" date="2011-02" db="EMBL/GenBank/DDBJ databases">
        <title>Construction and analysis of full-length cDNA library of Cryptosporidium parvum.</title>
        <authorList>
            <person name="Yamagishi J."/>
            <person name="Wakaguri H."/>
            <person name="Sugano S."/>
            <person name="Kawano S."/>
            <person name="Fujisaki K."/>
            <person name="Sugimoto C."/>
            <person name="Watanabe J."/>
            <person name="Suzuki Y."/>
            <person name="Kimata I."/>
            <person name="Xuan X."/>
        </authorList>
    </citation>
    <scope>NUCLEOTIDE SEQUENCE</scope>
    <source>
        <strain evidence="1">HNJ-1</strain>
    </source>
</reference>
<protein>
    <submittedName>
        <fullName evidence="1">Uncharacterized protein</fullName>
    </submittedName>
</protein>
<proteinExistence type="evidence at transcript level"/>
<sequence length="48" mass="5659">MDLRKIDKKISNTIAYSIDTPSFNHLFIILFCKMKILHNSYSELSHKC</sequence>
<organism evidence="1">
    <name type="scientific">Cryptosporidium parvum</name>
    <dbReference type="NCBI Taxonomy" id="5807"/>
    <lineage>
        <taxon>Eukaryota</taxon>
        <taxon>Sar</taxon>
        <taxon>Alveolata</taxon>
        <taxon>Apicomplexa</taxon>
        <taxon>Conoidasida</taxon>
        <taxon>Coccidia</taxon>
        <taxon>Eucoccidiorida</taxon>
        <taxon>Eimeriorina</taxon>
        <taxon>Cryptosporidiidae</taxon>
        <taxon>Cryptosporidium</taxon>
    </lineage>
</organism>
<name>F0X5L2_CRYPV</name>
<dbReference type="AlphaFoldDB" id="F0X5L2"/>
<dbReference type="EMBL" id="FX115780">
    <property type="protein sequence ID" value="BAJ77883.1"/>
    <property type="molecule type" value="mRNA"/>
</dbReference>
<evidence type="ECO:0000313" key="1">
    <source>
        <dbReference type="EMBL" id="BAJ77883.1"/>
    </source>
</evidence>
<accession>F0X5L2</accession>